<reference evidence="3" key="1">
    <citation type="journal article" date="2013" name="Genetics">
        <title>The draft genome and transcriptome of Panagrellus redivivus are shaped by the harsh demands of a free-living lifestyle.</title>
        <authorList>
            <person name="Srinivasan J."/>
            <person name="Dillman A.R."/>
            <person name="Macchietto M.G."/>
            <person name="Heikkinen L."/>
            <person name="Lakso M."/>
            <person name="Fracchia K.M."/>
            <person name="Antoshechkin I."/>
            <person name="Mortazavi A."/>
            <person name="Wong G."/>
            <person name="Sternberg P.W."/>
        </authorList>
    </citation>
    <scope>NUCLEOTIDE SEQUENCE [LARGE SCALE GENOMIC DNA]</scope>
    <source>
        <strain evidence="3">MT8872</strain>
    </source>
</reference>
<reference evidence="4" key="2">
    <citation type="submission" date="2020-10" db="UniProtKB">
        <authorList>
            <consortium name="WormBaseParasite"/>
        </authorList>
    </citation>
    <scope>IDENTIFICATION</scope>
</reference>
<evidence type="ECO:0000313" key="4">
    <source>
        <dbReference type="WBParaSite" id="Pan_g3866.t1"/>
    </source>
</evidence>
<dbReference type="WBParaSite" id="Pan_g3866.t1">
    <property type="protein sequence ID" value="Pan_g3866.t1"/>
    <property type="gene ID" value="Pan_g3866"/>
</dbReference>
<name>A0A7E4ZYY8_PANRE</name>
<feature type="compositionally biased region" description="Basic residues" evidence="1">
    <location>
        <begin position="389"/>
        <end position="400"/>
    </location>
</feature>
<dbReference type="InterPro" id="IPR051481">
    <property type="entry name" value="BTB-POZ/Galectin-3-binding"/>
</dbReference>
<organism evidence="3 4">
    <name type="scientific">Panagrellus redivivus</name>
    <name type="common">Microworm</name>
    <dbReference type="NCBI Taxonomy" id="6233"/>
    <lineage>
        <taxon>Eukaryota</taxon>
        <taxon>Metazoa</taxon>
        <taxon>Ecdysozoa</taxon>
        <taxon>Nematoda</taxon>
        <taxon>Chromadorea</taxon>
        <taxon>Rhabditida</taxon>
        <taxon>Tylenchina</taxon>
        <taxon>Panagrolaimomorpha</taxon>
        <taxon>Panagrolaimoidea</taxon>
        <taxon>Panagrolaimidae</taxon>
        <taxon>Panagrellus</taxon>
    </lineage>
</organism>
<dbReference type="Proteomes" id="UP000492821">
    <property type="component" value="Unassembled WGS sequence"/>
</dbReference>
<evidence type="ECO:0000259" key="2">
    <source>
        <dbReference type="SMART" id="SM00875"/>
    </source>
</evidence>
<proteinExistence type="predicted"/>
<feature type="compositionally biased region" description="Low complexity" evidence="1">
    <location>
        <begin position="349"/>
        <end position="379"/>
    </location>
</feature>
<accession>A0A7E4ZYY8</accession>
<evidence type="ECO:0000313" key="3">
    <source>
        <dbReference type="Proteomes" id="UP000492821"/>
    </source>
</evidence>
<dbReference type="PANTHER" id="PTHR24410">
    <property type="entry name" value="HL07962P-RELATED"/>
    <property type="match status" value="1"/>
</dbReference>
<evidence type="ECO:0000256" key="1">
    <source>
        <dbReference type="SAM" id="MobiDB-lite"/>
    </source>
</evidence>
<keyword evidence="3" id="KW-1185">Reference proteome</keyword>
<dbReference type="AlphaFoldDB" id="A0A7E4ZYY8"/>
<dbReference type="InterPro" id="IPR011705">
    <property type="entry name" value="BACK"/>
</dbReference>
<dbReference type="Gene3D" id="1.25.40.420">
    <property type="match status" value="1"/>
</dbReference>
<dbReference type="Pfam" id="PF07707">
    <property type="entry name" value="BACK"/>
    <property type="match status" value="1"/>
</dbReference>
<sequence>MLRDDSNDIDAFSGAHVIRSESAIDLTNAVSDFYKFGRPGAFEVIRNRGDPNLPEKIILHTRRRNYPIAVANFITHSKKIKELHAKHDLPRIVNLTSYNVDSVRAFVDYMCNVEERHLRLTRTILTDLLQLARIFHVQGLIDVVVRYLFRSLDMSHTGHLTTEAEPKAIGATLMLNLLLATTDWSLACDERLRRTLIALAADAFPQIRKLPKFRKLPLSVLVVLLNRCDVEVLDEADVADAALTWLDAAPRTEAQVRSLARTVRSAYLSQAQIDGIMAKAKNFSLSEKNLFVFLETLHTARNQRVCLIASHMKDGYKRCGMPKEHGDKLMEGLTPIDLAVRKKPERAESLSMSESSPLSRSSSELTAISSSSSGTMPASDSDDILLASKGRKAGSVKQRRGSSANRARSPPKLPPTRSISEHFPHIPAPPK</sequence>
<dbReference type="SMART" id="SM00875">
    <property type="entry name" value="BACK"/>
    <property type="match status" value="1"/>
</dbReference>
<dbReference type="PANTHER" id="PTHR24410:SF23">
    <property type="entry name" value="BTB DOMAIN-CONTAINING PROTEIN-RELATED"/>
    <property type="match status" value="1"/>
</dbReference>
<feature type="region of interest" description="Disordered" evidence="1">
    <location>
        <begin position="343"/>
        <end position="431"/>
    </location>
</feature>
<feature type="domain" description="BACK" evidence="2">
    <location>
        <begin position="178"/>
        <end position="278"/>
    </location>
</feature>
<protein>
    <submittedName>
        <fullName evidence="4">BACK domain-containing protein</fullName>
    </submittedName>
</protein>